<protein>
    <submittedName>
        <fullName evidence="6">Transmembrane protein</fullName>
    </submittedName>
</protein>
<evidence type="ECO:0000256" key="5">
    <source>
        <dbReference type="SAM" id="Phobius"/>
    </source>
</evidence>
<evidence type="ECO:0000256" key="2">
    <source>
        <dbReference type="ARBA" id="ARBA00022692"/>
    </source>
</evidence>
<evidence type="ECO:0000256" key="3">
    <source>
        <dbReference type="ARBA" id="ARBA00022989"/>
    </source>
</evidence>
<evidence type="ECO:0000313" key="6">
    <source>
        <dbReference type="EMBL" id="KAK8096040.1"/>
    </source>
</evidence>
<feature type="transmembrane region" description="Helical" evidence="5">
    <location>
        <begin position="100"/>
        <end position="121"/>
    </location>
</feature>
<accession>A0AAW0QH68</accession>
<evidence type="ECO:0000313" key="7">
    <source>
        <dbReference type="Proteomes" id="UP001392437"/>
    </source>
</evidence>
<dbReference type="SMART" id="SM01417">
    <property type="entry name" value="Solute_trans_a"/>
    <property type="match status" value="1"/>
</dbReference>
<dbReference type="InterPro" id="IPR005178">
    <property type="entry name" value="Ostalpha/TMEM184C"/>
</dbReference>
<dbReference type="PANTHER" id="PTHR23423">
    <property type="entry name" value="ORGANIC SOLUTE TRANSPORTER-RELATED"/>
    <property type="match status" value="1"/>
</dbReference>
<evidence type="ECO:0000256" key="1">
    <source>
        <dbReference type="ARBA" id="ARBA00004141"/>
    </source>
</evidence>
<comment type="subcellular location">
    <subcellularLocation>
        <location evidence="1">Membrane</location>
        <topology evidence="1">Multi-pass membrane protein</topology>
    </subcellularLocation>
</comment>
<keyword evidence="7" id="KW-1185">Reference proteome</keyword>
<comment type="caution">
    <text evidence="6">The sequence shown here is derived from an EMBL/GenBank/DDBJ whole genome shotgun (WGS) entry which is preliminary data.</text>
</comment>
<sequence>MDSTHLHQLVGRLFDKDKEEKPEPYNYTASNGQLCPMPRPLLVTDMAPVVGNITFHQLNVYITAGCAAFTTLSILVLMARHATHLSRPNEQLNILRICGYLPLFSVGLFLEAAFPDAYPYLTPWLDVFQAIALANFFLLMCQFVSPSDAHRDAFFAVFEVPAKKLFKGRGNSEGKNKKTGLEWYRGLWWSIFQYPVVQILVSIFTSITEAATVYCLPSSSPHFAHLWMDIAHNVSLAVAVIAALRIYSALKKQLAHHRPLAKLLAFKLVVGVTGLIQLVYWILRSSVVQKKFVLEPTDTLSWADEFVGIPVLILALVCVPFSVFFHHAYSVSPYYLDRASQNKPLAYSAAYDMEAAEGPHAAVNPVGSRYQGGPLGVWAWAGIFNPSEFIAGLRFGMQMRSNSRRRQDMAYEENAPLATLPAYRSSQNSPQPPHAYVR</sequence>
<feature type="transmembrane region" description="Helical" evidence="5">
    <location>
        <begin position="127"/>
        <end position="145"/>
    </location>
</feature>
<dbReference type="GO" id="GO:0016020">
    <property type="term" value="C:membrane"/>
    <property type="evidence" value="ECO:0007669"/>
    <property type="project" value="UniProtKB-SubCell"/>
</dbReference>
<dbReference type="Proteomes" id="UP001392437">
    <property type="component" value="Unassembled WGS sequence"/>
</dbReference>
<feature type="transmembrane region" description="Helical" evidence="5">
    <location>
        <begin position="260"/>
        <end position="283"/>
    </location>
</feature>
<dbReference type="Pfam" id="PF03619">
    <property type="entry name" value="Solute_trans_a"/>
    <property type="match status" value="1"/>
</dbReference>
<proteinExistence type="predicted"/>
<evidence type="ECO:0000256" key="4">
    <source>
        <dbReference type="ARBA" id="ARBA00023136"/>
    </source>
</evidence>
<name>A0AAW0QH68_9PEZI</name>
<feature type="transmembrane region" description="Helical" evidence="5">
    <location>
        <begin position="306"/>
        <end position="325"/>
    </location>
</feature>
<organism evidence="6 7">
    <name type="scientific">Apiospora kogelbergensis</name>
    <dbReference type="NCBI Taxonomy" id="1337665"/>
    <lineage>
        <taxon>Eukaryota</taxon>
        <taxon>Fungi</taxon>
        <taxon>Dikarya</taxon>
        <taxon>Ascomycota</taxon>
        <taxon>Pezizomycotina</taxon>
        <taxon>Sordariomycetes</taxon>
        <taxon>Xylariomycetidae</taxon>
        <taxon>Amphisphaeriales</taxon>
        <taxon>Apiosporaceae</taxon>
        <taxon>Apiospora</taxon>
    </lineage>
</organism>
<dbReference type="AlphaFoldDB" id="A0AAW0QH68"/>
<reference evidence="6 7" key="1">
    <citation type="submission" date="2023-01" db="EMBL/GenBank/DDBJ databases">
        <title>Analysis of 21 Apiospora genomes using comparative genomics revels a genus with tremendous synthesis potential of carbohydrate active enzymes and secondary metabolites.</title>
        <authorList>
            <person name="Sorensen T."/>
        </authorList>
    </citation>
    <scope>NUCLEOTIDE SEQUENCE [LARGE SCALE GENOMIC DNA]</scope>
    <source>
        <strain evidence="6 7">CBS 117206</strain>
    </source>
</reference>
<feature type="transmembrane region" description="Helical" evidence="5">
    <location>
        <begin position="187"/>
        <end position="207"/>
    </location>
</feature>
<dbReference type="EMBL" id="JAQQWP010000011">
    <property type="protein sequence ID" value="KAK8096040.1"/>
    <property type="molecule type" value="Genomic_DNA"/>
</dbReference>
<keyword evidence="3 5" id="KW-1133">Transmembrane helix</keyword>
<feature type="transmembrane region" description="Helical" evidence="5">
    <location>
        <begin position="227"/>
        <end position="248"/>
    </location>
</feature>
<gene>
    <name evidence="6" type="ORF">PG999_014062</name>
</gene>
<feature type="transmembrane region" description="Helical" evidence="5">
    <location>
        <begin position="58"/>
        <end position="79"/>
    </location>
</feature>
<keyword evidence="2 5" id="KW-0812">Transmembrane</keyword>
<keyword evidence="4 5" id="KW-0472">Membrane</keyword>